<evidence type="ECO:0008006" key="4">
    <source>
        <dbReference type="Google" id="ProtNLM"/>
    </source>
</evidence>
<sequence length="150" mass="15868">MRNTAPKLALSGQSGFALPAVIFLIVIVALIIAALERISNNQTAISTMGLQSSRAYMAAYSGVEWAAYQVQIITLPTDPSCPPLGKITGLDLYGFEVSVSSCTETNFVEGSTNISSFEVTVLATYGGTGQYGKSPDFASRELTVSMVVEN</sequence>
<proteinExistence type="predicted"/>
<dbReference type="RefSeq" id="WP_344799125.1">
    <property type="nucleotide sequence ID" value="NZ_BAABBN010000007.1"/>
</dbReference>
<comment type="caution">
    <text evidence="2">The sequence shown here is derived from an EMBL/GenBank/DDBJ whole genome shotgun (WGS) entry which is preliminary data.</text>
</comment>
<accession>A0ABP7MTK7</accession>
<evidence type="ECO:0000313" key="2">
    <source>
        <dbReference type="EMBL" id="GAA3929453.1"/>
    </source>
</evidence>
<reference evidence="3" key="1">
    <citation type="journal article" date="2019" name="Int. J. Syst. Evol. Microbiol.">
        <title>The Global Catalogue of Microorganisms (GCM) 10K type strain sequencing project: providing services to taxonomists for standard genome sequencing and annotation.</title>
        <authorList>
            <consortium name="The Broad Institute Genomics Platform"/>
            <consortium name="The Broad Institute Genome Sequencing Center for Infectious Disease"/>
            <person name="Wu L."/>
            <person name="Ma J."/>
        </authorList>
    </citation>
    <scope>NUCLEOTIDE SEQUENCE [LARGE SCALE GENOMIC DNA]</scope>
    <source>
        <strain evidence="3">JCM 17551</strain>
    </source>
</reference>
<keyword evidence="1" id="KW-1133">Transmembrane helix</keyword>
<evidence type="ECO:0000313" key="3">
    <source>
        <dbReference type="Proteomes" id="UP001501565"/>
    </source>
</evidence>
<protein>
    <recommendedName>
        <fullName evidence="4">MSHA biogenesis protein MshP</fullName>
    </recommendedName>
</protein>
<organism evidence="2 3">
    <name type="scientific">Litoribacillus peritrichatus</name>
    <dbReference type="NCBI Taxonomy" id="718191"/>
    <lineage>
        <taxon>Bacteria</taxon>
        <taxon>Pseudomonadati</taxon>
        <taxon>Pseudomonadota</taxon>
        <taxon>Gammaproteobacteria</taxon>
        <taxon>Oceanospirillales</taxon>
        <taxon>Oceanospirillaceae</taxon>
        <taxon>Litoribacillus</taxon>
    </lineage>
</organism>
<evidence type="ECO:0000256" key="1">
    <source>
        <dbReference type="SAM" id="Phobius"/>
    </source>
</evidence>
<keyword evidence="1" id="KW-0812">Transmembrane</keyword>
<feature type="transmembrane region" description="Helical" evidence="1">
    <location>
        <begin position="16"/>
        <end position="35"/>
    </location>
</feature>
<gene>
    <name evidence="2" type="ORF">GCM10022277_27510</name>
</gene>
<dbReference type="EMBL" id="BAABBN010000007">
    <property type="protein sequence ID" value="GAA3929453.1"/>
    <property type="molecule type" value="Genomic_DNA"/>
</dbReference>
<keyword evidence="1" id="KW-0472">Membrane</keyword>
<name>A0ABP7MTK7_9GAMM</name>
<dbReference type="Proteomes" id="UP001501565">
    <property type="component" value="Unassembled WGS sequence"/>
</dbReference>
<keyword evidence="3" id="KW-1185">Reference proteome</keyword>